<organism evidence="1">
    <name type="scientific">Marseillevirus sp</name>
    <dbReference type="NCBI Taxonomy" id="2809551"/>
    <lineage>
        <taxon>Viruses</taxon>
        <taxon>Varidnaviria</taxon>
        <taxon>Bamfordvirae</taxon>
        <taxon>Nucleocytoviricota</taxon>
        <taxon>Megaviricetes</taxon>
        <taxon>Pimascovirales</taxon>
        <taxon>Pimascovirales incertae sedis</taxon>
        <taxon>Marseilleviridae</taxon>
        <taxon>Marseillevirus</taxon>
    </lineage>
</organism>
<sequence length="110" mass="12951">MKRAAKFFDSLKICGPGKLELALSEFYLQSFEISKKELIPFKNMAMSWNELREIFPDLHGWWIYEPDDNTKKIMVMVSQKYEGIPEFYFSQTLGEFLIIEQEISGPIVPY</sequence>
<gene>
    <name evidence="1" type="ORF">MarDSR_104</name>
</gene>
<protein>
    <submittedName>
        <fullName evidence="1">Uncharacterized protein</fullName>
    </submittedName>
</protein>
<name>A0AA96IXX6_9VIRU</name>
<evidence type="ECO:0000313" key="1">
    <source>
        <dbReference type="EMBL" id="WNL50143.1"/>
    </source>
</evidence>
<dbReference type="EMBL" id="OR343189">
    <property type="protein sequence ID" value="WNL50143.1"/>
    <property type="molecule type" value="Genomic_DNA"/>
</dbReference>
<reference evidence="1" key="1">
    <citation type="submission" date="2023-07" db="EMBL/GenBank/DDBJ databases">
        <authorList>
            <person name="Xia Y."/>
        </authorList>
    </citation>
    <scope>NUCLEOTIDE SEQUENCE</scope>
    <source>
        <strain evidence="1">E</strain>
    </source>
</reference>
<proteinExistence type="predicted"/>
<accession>A0AA96IXX6</accession>